<sequence>MFSDKMGINNTVRGEMMSLAEQRLLNQSVTKSFFQYFLPTLAGMMLMSANIVIDGIFVGNGVGSVALASVNVAVPAWSVIISISLLIGIGGGTVYSIANGEHDTDKAQRIFTLAMILATIVMTILGIISYIAVEPLARLFGANAETLPYAVIYMQIIFLWAPILAWENVLSIFVRNDGSPQLAMAGLVVSALLNIVLNYWMIFILEMGVRGAALASVIATAAGLLIYCIHFFKKDAGLKFTRLSWRKDDILTVGKLGFPNFLSEAGTGVFVIGYNIALSYYAGTTGLAAFSVINYLHTFMFLAFIGIGSSIQPMISFYYGANKYDSIKNTVKIAEITGIALGVLFLGIGWFGAGGLVSIFGVETETIRQLASKGITLFFIGYLFMGINFIYMTYYQSIAYVRPSIGITLFRGFILLIAALAILPAWIGTAGIWLALPVAEGLTAIFLMLFARRNVMNRPLQSRGY</sequence>
<dbReference type="PANTHER" id="PTHR43823">
    <property type="entry name" value="SPORULATION PROTEIN YKVU"/>
    <property type="match status" value="1"/>
</dbReference>
<evidence type="ECO:0000313" key="11">
    <source>
        <dbReference type="EMBL" id="MFD2759623.1"/>
    </source>
</evidence>
<gene>
    <name evidence="11" type="ORF">ACFSUO_01305</name>
</gene>
<feature type="transmembrane region" description="Helical" evidence="10">
    <location>
        <begin position="299"/>
        <end position="321"/>
    </location>
</feature>
<dbReference type="PANTHER" id="PTHR43823:SF4">
    <property type="entry name" value="SPORULATION PROTEIN YKVU"/>
    <property type="match status" value="1"/>
</dbReference>
<evidence type="ECO:0000256" key="3">
    <source>
        <dbReference type="ARBA" id="ARBA00022106"/>
    </source>
</evidence>
<evidence type="ECO:0000256" key="2">
    <source>
        <dbReference type="ARBA" id="ARBA00008417"/>
    </source>
</evidence>
<dbReference type="RefSeq" id="WP_382390290.1">
    <property type="nucleotide sequence ID" value="NZ_JBHUNA010000003.1"/>
</dbReference>
<keyword evidence="5" id="KW-1003">Cell membrane</keyword>
<feature type="transmembrane region" description="Helical" evidence="10">
    <location>
        <begin position="33"/>
        <end position="57"/>
    </location>
</feature>
<dbReference type="EMBL" id="JBHUNA010000003">
    <property type="protein sequence ID" value="MFD2759623.1"/>
    <property type="molecule type" value="Genomic_DNA"/>
</dbReference>
<keyword evidence="6 10" id="KW-0812">Transmembrane</keyword>
<dbReference type="InterPro" id="IPR051327">
    <property type="entry name" value="MATE_MepA_subfamily"/>
</dbReference>
<name>A0ABW5V0X0_9BACI</name>
<keyword evidence="7 10" id="KW-1133">Transmembrane helix</keyword>
<keyword evidence="4" id="KW-0813">Transport</keyword>
<feature type="transmembrane region" description="Helical" evidence="10">
    <location>
        <begin position="432"/>
        <end position="451"/>
    </location>
</feature>
<feature type="transmembrane region" description="Helical" evidence="10">
    <location>
        <begin position="374"/>
        <end position="394"/>
    </location>
</feature>
<dbReference type="PIRSF" id="PIRSF006603">
    <property type="entry name" value="DinF"/>
    <property type="match status" value="1"/>
</dbReference>
<feature type="transmembrane region" description="Helical" evidence="10">
    <location>
        <begin position="77"/>
        <end position="98"/>
    </location>
</feature>
<organism evidence="11 12">
    <name type="scientific">Lentibacillus juripiscarius</name>
    <dbReference type="NCBI Taxonomy" id="257446"/>
    <lineage>
        <taxon>Bacteria</taxon>
        <taxon>Bacillati</taxon>
        <taxon>Bacillota</taxon>
        <taxon>Bacilli</taxon>
        <taxon>Bacillales</taxon>
        <taxon>Bacillaceae</taxon>
        <taxon>Lentibacillus</taxon>
    </lineage>
</organism>
<reference evidence="12" key="1">
    <citation type="journal article" date="2019" name="Int. J. Syst. Evol. Microbiol.">
        <title>The Global Catalogue of Microorganisms (GCM) 10K type strain sequencing project: providing services to taxonomists for standard genome sequencing and annotation.</title>
        <authorList>
            <consortium name="The Broad Institute Genomics Platform"/>
            <consortium name="The Broad Institute Genome Sequencing Center for Infectious Disease"/>
            <person name="Wu L."/>
            <person name="Ma J."/>
        </authorList>
    </citation>
    <scope>NUCLEOTIDE SEQUENCE [LARGE SCALE GENOMIC DNA]</scope>
    <source>
        <strain evidence="12">TISTR 1535</strain>
    </source>
</reference>
<feature type="transmembrane region" description="Helical" evidence="10">
    <location>
        <begin position="211"/>
        <end position="232"/>
    </location>
</feature>
<feature type="transmembrane region" description="Helical" evidence="10">
    <location>
        <begin position="152"/>
        <end position="170"/>
    </location>
</feature>
<keyword evidence="9" id="KW-0046">Antibiotic resistance</keyword>
<evidence type="ECO:0000256" key="5">
    <source>
        <dbReference type="ARBA" id="ARBA00022475"/>
    </source>
</evidence>
<evidence type="ECO:0000256" key="10">
    <source>
        <dbReference type="SAM" id="Phobius"/>
    </source>
</evidence>
<feature type="transmembrane region" description="Helical" evidence="10">
    <location>
        <begin position="182"/>
        <end position="205"/>
    </location>
</feature>
<comment type="subcellular location">
    <subcellularLocation>
        <location evidence="1">Cell membrane</location>
        <topology evidence="1">Multi-pass membrane protein</topology>
    </subcellularLocation>
</comment>
<protein>
    <recommendedName>
        <fullName evidence="3">Multidrug export protein MepA</fullName>
    </recommendedName>
</protein>
<evidence type="ECO:0000313" key="12">
    <source>
        <dbReference type="Proteomes" id="UP001597502"/>
    </source>
</evidence>
<dbReference type="CDD" id="cd13143">
    <property type="entry name" value="MATE_MepA_like"/>
    <property type="match status" value="1"/>
</dbReference>
<evidence type="ECO:0000256" key="9">
    <source>
        <dbReference type="ARBA" id="ARBA00023251"/>
    </source>
</evidence>
<feature type="transmembrane region" description="Helical" evidence="10">
    <location>
        <begin position="406"/>
        <end position="426"/>
    </location>
</feature>
<dbReference type="Proteomes" id="UP001597502">
    <property type="component" value="Unassembled WGS sequence"/>
</dbReference>
<proteinExistence type="inferred from homology"/>
<dbReference type="InterPro" id="IPR002528">
    <property type="entry name" value="MATE_fam"/>
</dbReference>
<evidence type="ECO:0000256" key="6">
    <source>
        <dbReference type="ARBA" id="ARBA00022692"/>
    </source>
</evidence>
<evidence type="ECO:0000256" key="1">
    <source>
        <dbReference type="ARBA" id="ARBA00004651"/>
    </source>
</evidence>
<dbReference type="InterPro" id="IPR048279">
    <property type="entry name" value="MdtK-like"/>
</dbReference>
<accession>A0ABW5V0X0</accession>
<evidence type="ECO:0000256" key="7">
    <source>
        <dbReference type="ARBA" id="ARBA00022989"/>
    </source>
</evidence>
<evidence type="ECO:0000256" key="8">
    <source>
        <dbReference type="ARBA" id="ARBA00023136"/>
    </source>
</evidence>
<comment type="similarity">
    <text evidence="2">Belongs to the multi antimicrobial extrusion (MATE) (TC 2.A.66.1) family. MepA subfamily.</text>
</comment>
<evidence type="ECO:0000256" key="4">
    <source>
        <dbReference type="ARBA" id="ARBA00022448"/>
    </source>
</evidence>
<keyword evidence="12" id="KW-1185">Reference proteome</keyword>
<dbReference type="InterPro" id="IPR045070">
    <property type="entry name" value="MATE_MepA-like"/>
</dbReference>
<keyword evidence="8 10" id="KW-0472">Membrane</keyword>
<feature type="transmembrane region" description="Helical" evidence="10">
    <location>
        <begin position="110"/>
        <end position="132"/>
    </location>
</feature>
<dbReference type="Pfam" id="PF01554">
    <property type="entry name" value="MatE"/>
    <property type="match status" value="2"/>
</dbReference>
<comment type="caution">
    <text evidence="11">The sequence shown here is derived from an EMBL/GenBank/DDBJ whole genome shotgun (WGS) entry which is preliminary data.</text>
</comment>
<feature type="transmembrane region" description="Helical" evidence="10">
    <location>
        <begin position="333"/>
        <end position="362"/>
    </location>
</feature>